<organism evidence="2 3">
    <name type="scientific">Kryptobacter tengchongensis</name>
    <dbReference type="NCBI Taxonomy" id="1643429"/>
    <lineage>
        <taxon>Bacteria</taxon>
        <taxon>Pseudomonadati</taxon>
        <taxon>Candidatus Kryptoniota</taxon>
        <taxon>Candidatus Kryptobacter</taxon>
    </lineage>
</organism>
<keyword evidence="1" id="KW-0732">Signal</keyword>
<protein>
    <recommendedName>
        <fullName evidence="4">Outer membrane lipoprotein-sorting protein</fullName>
    </recommendedName>
</protein>
<evidence type="ECO:0000313" key="2">
    <source>
        <dbReference type="EMBL" id="CUT00735.1"/>
    </source>
</evidence>
<dbReference type="AlphaFoldDB" id="A0A656D7X5"/>
<sequence length="244" mass="28175">MLFIIFVMFVNFVFAQNANEIFNKAVVAIEENDKKIESLSGEFKLKVVLNYDMTVKKGNYEFLYDVKFDRGEIKERRLISNPEKVDSQSLAIAKRIEKIREGENLKIKNLVFPFLRLSENSTDKKIDFKLKGIEKYNGKDCYVLGVDFKVKNDSISSEGNGIILIERENNFPVRCEYDIIYQSKRVGKNQSKQFLDIASYGGVYLPVRNEIQVFPKVLFVKLGTAKVIYETGRFTFKNKIGEAP</sequence>
<evidence type="ECO:0000313" key="3">
    <source>
        <dbReference type="Proteomes" id="UP000243065"/>
    </source>
</evidence>
<dbReference type="EMBL" id="CZVU01000030">
    <property type="protein sequence ID" value="CUT00735.1"/>
    <property type="molecule type" value="Genomic_DNA"/>
</dbReference>
<feature type="chain" id="PRO_5025027364" description="Outer membrane lipoprotein-sorting protein" evidence="1">
    <location>
        <begin position="16"/>
        <end position="244"/>
    </location>
</feature>
<reference evidence="2 3" key="1">
    <citation type="submission" date="2015-11" db="EMBL/GenBank/DDBJ databases">
        <authorList>
            <person name="Varghese N."/>
        </authorList>
    </citation>
    <scope>NUCLEOTIDE SEQUENCE [LARGE SCALE GENOMIC DNA]</scope>
    <source>
        <strain evidence="2 3">JGI-24</strain>
    </source>
</reference>
<gene>
    <name evidence="2" type="ORF">JGI24_00823</name>
</gene>
<evidence type="ECO:0008006" key="4">
    <source>
        <dbReference type="Google" id="ProtNLM"/>
    </source>
</evidence>
<evidence type="ECO:0000256" key="1">
    <source>
        <dbReference type="SAM" id="SignalP"/>
    </source>
</evidence>
<feature type="signal peptide" evidence="1">
    <location>
        <begin position="1"/>
        <end position="15"/>
    </location>
</feature>
<keyword evidence="3" id="KW-1185">Reference proteome</keyword>
<proteinExistence type="predicted"/>
<dbReference type="Proteomes" id="UP000243065">
    <property type="component" value="Unassembled WGS sequence"/>
</dbReference>
<dbReference type="RefSeq" id="WP_143713377.1">
    <property type="nucleotide sequence ID" value="NZ_CZVU01000030.1"/>
</dbReference>
<accession>A0A656D7X5</accession>
<name>A0A656D7X5_KRYT1</name>
<dbReference type="OrthoDB" id="9812001at2"/>